<sequence>MRRSVRAKLCVIREVRRALKAWVSTYICPSGMFRCPEGRCILSLRVCDYQKDCDKGEDEFQACRPVHTGDMRHVGRRILGSQVDAASQHSTV</sequence>
<dbReference type="EMBL" id="OD000929">
    <property type="protein sequence ID" value="CAD7399893.1"/>
    <property type="molecule type" value="Genomic_DNA"/>
</dbReference>
<proteinExistence type="predicted"/>
<dbReference type="PROSITE" id="PS50068">
    <property type="entry name" value="LDLRA_2"/>
    <property type="match status" value="1"/>
</dbReference>
<gene>
    <name evidence="3" type="ORF">TPSB3V08_LOCUS2360</name>
</gene>
<evidence type="ECO:0000256" key="2">
    <source>
        <dbReference type="PROSITE-ProRule" id="PRU00124"/>
    </source>
</evidence>
<evidence type="ECO:0000256" key="1">
    <source>
        <dbReference type="ARBA" id="ARBA00023157"/>
    </source>
</evidence>
<dbReference type="InterPro" id="IPR023415">
    <property type="entry name" value="LDLR_class-A_CS"/>
</dbReference>
<feature type="disulfide bond" evidence="2">
    <location>
        <begin position="35"/>
        <end position="53"/>
    </location>
</feature>
<dbReference type="InterPro" id="IPR036055">
    <property type="entry name" value="LDL_receptor-like_sf"/>
</dbReference>
<reference evidence="3" key="1">
    <citation type="submission" date="2020-11" db="EMBL/GenBank/DDBJ databases">
        <authorList>
            <person name="Tran Van P."/>
        </authorList>
    </citation>
    <scope>NUCLEOTIDE SEQUENCE</scope>
</reference>
<comment type="caution">
    <text evidence="2">Lacks conserved residue(s) required for the propagation of feature annotation.</text>
</comment>
<feature type="disulfide bond" evidence="2">
    <location>
        <begin position="28"/>
        <end position="40"/>
    </location>
</feature>
<dbReference type="Pfam" id="PF00057">
    <property type="entry name" value="Ldl_recept_a"/>
    <property type="match status" value="1"/>
</dbReference>
<dbReference type="PROSITE" id="PS01209">
    <property type="entry name" value="LDLRA_1"/>
    <property type="match status" value="1"/>
</dbReference>
<dbReference type="CDD" id="cd00112">
    <property type="entry name" value="LDLa"/>
    <property type="match status" value="1"/>
</dbReference>
<protein>
    <submittedName>
        <fullName evidence="3">Uncharacterized protein</fullName>
    </submittedName>
</protein>
<dbReference type="Gene3D" id="4.10.400.10">
    <property type="entry name" value="Low-density Lipoprotein Receptor"/>
    <property type="match status" value="1"/>
</dbReference>
<dbReference type="SMART" id="SM00192">
    <property type="entry name" value="LDLa"/>
    <property type="match status" value="1"/>
</dbReference>
<name>A0A7R9CQ55_TIMPO</name>
<accession>A0A7R9CQ55</accession>
<dbReference type="InterPro" id="IPR002172">
    <property type="entry name" value="LDrepeatLR_classA_rpt"/>
</dbReference>
<dbReference type="AlphaFoldDB" id="A0A7R9CQ55"/>
<keyword evidence="1 2" id="KW-1015">Disulfide bond</keyword>
<organism evidence="3">
    <name type="scientific">Timema poppense</name>
    <name type="common">Walking stick</name>
    <dbReference type="NCBI Taxonomy" id="170557"/>
    <lineage>
        <taxon>Eukaryota</taxon>
        <taxon>Metazoa</taxon>
        <taxon>Ecdysozoa</taxon>
        <taxon>Arthropoda</taxon>
        <taxon>Hexapoda</taxon>
        <taxon>Insecta</taxon>
        <taxon>Pterygota</taxon>
        <taxon>Neoptera</taxon>
        <taxon>Polyneoptera</taxon>
        <taxon>Phasmatodea</taxon>
        <taxon>Timematodea</taxon>
        <taxon>Timematoidea</taxon>
        <taxon>Timematidae</taxon>
        <taxon>Timema</taxon>
    </lineage>
</organism>
<dbReference type="SUPFAM" id="SSF57424">
    <property type="entry name" value="LDL receptor-like module"/>
    <property type="match status" value="1"/>
</dbReference>
<evidence type="ECO:0000313" key="3">
    <source>
        <dbReference type="EMBL" id="CAD7399893.1"/>
    </source>
</evidence>